<dbReference type="RefSeq" id="WP_273942027.1">
    <property type="nucleotide sequence ID" value="NZ_CP097263.1"/>
</dbReference>
<accession>A0ABV6MP13</accession>
<organism evidence="2 3">
    <name type="scientific">Kutzneria chonburiensis</name>
    <dbReference type="NCBI Taxonomy" id="1483604"/>
    <lineage>
        <taxon>Bacteria</taxon>
        <taxon>Bacillati</taxon>
        <taxon>Actinomycetota</taxon>
        <taxon>Actinomycetes</taxon>
        <taxon>Pseudonocardiales</taxon>
        <taxon>Pseudonocardiaceae</taxon>
        <taxon>Kutzneria</taxon>
    </lineage>
</organism>
<proteinExistence type="predicted"/>
<dbReference type="EMBL" id="JBHLUD010000002">
    <property type="protein sequence ID" value="MFC0541934.1"/>
    <property type="molecule type" value="Genomic_DNA"/>
</dbReference>
<dbReference type="Proteomes" id="UP001589810">
    <property type="component" value="Unassembled WGS sequence"/>
</dbReference>
<evidence type="ECO:0000313" key="3">
    <source>
        <dbReference type="Proteomes" id="UP001589810"/>
    </source>
</evidence>
<sequence>MDAEFAEVALVSSCRGGVLVAFPGLLLRWFGIGFAVTMLAVGLLGVWEAL</sequence>
<evidence type="ECO:0000256" key="1">
    <source>
        <dbReference type="SAM" id="Phobius"/>
    </source>
</evidence>
<keyword evidence="1" id="KW-0472">Membrane</keyword>
<feature type="transmembrane region" description="Helical" evidence="1">
    <location>
        <begin position="26"/>
        <end position="47"/>
    </location>
</feature>
<keyword evidence="3" id="KW-1185">Reference proteome</keyword>
<comment type="caution">
    <text evidence="2">The sequence shown here is derived from an EMBL/GenBank/DDBJ whole genome shotgun (WGS) entry which is preliminary data.</text>
</comment>
<evidence type="ECO:0000313" key="2">
    <source>
        <dbReference type="EMBL" id="MFC0541934.1"/>
    </source>
</evidence>
<name>A0ABV6MP13_9PSEU</name>
<gene>
    <name evidence="2" type="ORF">ACFFH7_10610</name>
</gene>
<keyword evidence="1" id="KW-0812">Transmembrane</keyword>
<protein>
    <submittedName>
        <fullName evidence="2">Uncharacterized protein</fullName>
    </submittedName>
</protein>
<reference evidence="2 3" key="1">
    <citation type="submission" date="2024-09" db="EMBL/GenBank/DDBJ databases">
        <authorList>
            <person name="Sun Q."/>
            <person name="Mori K."/>
        </authorList>
    </citation>
    <scope>NUCLEOTIDE SEQUENCE [LARGE SCALE GENOMIC DNA]</scope>
    <source>
        <strain evidence="2 3">TBRC 1432</strain>
    </source>
</reference>
<keyword evidence="1" id="KW-1133">Transmembrane helix</keyword>